<dbReference type="AlphaFoldDB" id="A0A392W541"/>
<evidence type="ECO:0000313" key="2">
    <source>
        <dbReference type="Proteomes" id="UP000265520"/>
    </source>
</evidence>
<sequence length="16" mass="1802">MGILYDYQASRVLGTD</sequence>
<protein>
    <submittedName>
        <fullName evidence="1">Uncharacterized protein</fullName>
    </submittedName>
</protein>
<proteinExistence type="predicted"/>
<keyword evidence="2" id="KW-1185">Reference proteome</keyword>
<organism evidence="1 2">
    <name type="scientific">Trifolium medium</name>
    <dbReference type="NCBI Taxonomy" id="97028"/>
    <lineage>
        <taxon>Eukaryota</taxon>
        <taxon>Viridiplantae</taxon>
        <taxon>Streptophyta</taxon>
        <taxon>Embryophyta</taxon>
        <taxon>Tracheophyta</taxon>
        <taxon>Spermatophyta</taxon>
        <taxon>Magnoliopsida</taxon>
        <taxon>eudicotyledons</taxon>
        <taxon>Gunneridae</taxon>
        <taxon>Pentapetalae</taxon>
        <taxon>rosids</taxon>
        <taxon>fabids</taxon>
        <taxon>Fabales</taxon>
        <taxon>Fabaceae</taxon>
        <taxon>Papilionoideae</taxon>
        <taxon>50 kb inversion clade</taxon>
        <taxon>NPAAA clade</taxon>
        <taxon>Hologalegina</taxon>
        <taxon>IRL clade</taxon>
        <taxon>Trifolieae</taxon>
        <taxon>Trifolium</taxon>
    </lineage>
</organism>
<comment type="caution">
    <text evidence="1">The sequence shown here is derived from an EMBL/GenBank/DDBJ whole genome shotgun (WGS) entry which is preliminary data.</text>
</comment>
<dbReference type="Proteomes" id="UP000265520">
    <property type="component" value="Unassembled WGS sequence"/>
</dbReference>
<evidence type="ECO:0000313" key="1">
    <source>
        <dbReference type="EMBL" id="MCI94025.1"/>
    </source>
</evidence>
<reference evidence="1 2" key="1">
    <citation type="journal article" date="2018" name="Front. Plant Sci.">
        <title>Red Clover (Trifolium pratense) and Zigzag Clover (T. medium) - A Picture of Genomic Similarities and Differences.</title>
        <authorList>
            <person name="Dluhosova J."/>
            <person name="Istvanek J."/>
            <person name="Nedelnik J."/>
            <person name="Repkova J."/>
        </authorList>
    </citation>
    <scope>NUCLEOTIDE SEQUENCE [LARGE SCALE GENOMIC DNA]</scope>
    <source>
        <strain evidence="2">cv. 10/8</strain>
        <tissue evidence="1">Leaf</tissue>
    </source>
</reference>
<feature type="non-terminal residue" evidence="1">
    <location>
        <position position="16"/>
    </location>
</feature>
<accession>A0A392W541</accession>
<name>A0A392W541_9FABA</name>
<dbReference type="EMBL" id="LXQA011345078">
    <property type="protein sequence ID" value="MCI94025.1"/>
    <property type="molecule type" value="Genomic_DNA"/>
</dbReference>